<dbReference type="AlphaFoldDB" id="A0A2H6KEL8"/>
<name>A0A2H6KEL8_9APIC</name>
<dbReference type="GeneID" id="39875211"/>
<comment type="caution">
    <text evidence="2">The sequence shown here is derived from an EMBL/GenBank/DDBJ whole genome shotgun (WGS) entry which is preliminary data.</text>
</comment>
<proteinExistence type="predicted"/>
<dbReference type="RefSeq" id="XP_028867684.1">
    <property type="nucleotide sequence ID" value="XM_029011851.1"/>
</dbReference>
<feature type="chain" id="PRO_5014159503" evidence="1">
    <location>
        <begin position="16"/>
        <end position="119"/>
    </location>
</feature>
<accession>A0A2H6KEL8</accession>
<protein>
    <submittedName>
        <fullName evidence="2">Lethal(2) giant larvae homolog, putative</fullName>
    </submittedName>
</protein>
<organism evidence="2 3">
    <name type="scientific">Babesia ovata</name>
    <dbReference type="NCBI Taxonomy" id="189622"/>
    <lineage>
        <taxon>Eukaryota</taxon>
        <taxon>Sar</taxon>
        <taxon>Alveolata</taxon>
        <taxon>Apicomplexa</taxon>
        <taxon>Aconoidasida</taxon>
        <taxon>Piroplasmida</taxon>
        <taxon>Babesiidae</taxon>
        <taxon>Babesia</taxon>
    </lineage>
</organism>
<gene>
    <name evidence="2" type="ORF">BOVATA_029340</name>
</gene>
<dbReference type="Proteomes" id="UP000236319">
    <property type="component" value="Unassembled WGS sequence"/>
</dbReference>
<keyword evidence="3" id="KW-1185">Reference proteome</keyword>
<keyword evidence="1" id="KW-0732">Signal</keyword>
<feature type="signal peptide" evidence="1">
    <location>
        <begin position="1"/>
        <end position="15"/>
    </location>
</feature>
<reference evidence="2 3" key="1">
    <citation type="journal article" date="2017" name="BMC Genomics">
        <title>Whole-genome assembly of Babesia ovata and comparative genomics between closely related pathogens.</title>
        <authorList>
            <person name="Yamagishi J."/>
            <person name="Asada M."/>
            <person name="Hakimi H."/>
            <person name="Tanaka T.Q."/>
            <person name="Sugimoto C."/>
            <person name="Kawazu S."/>
        </authorList>
    </citation>
    <scope>NUCLEOTIDE SEQUENCE [LARGE SCALE GENOMIC DNA]</scope>
    <source>
        <strain evidence="2 3">Miyake</strain>
    </source>
</reference>
<dbReference type="VEuPathDB" id="PiroplasmaDB:BOVATA_029340"/>
<evidence type="ECO:0000313" key="3">
    <source>
        <dbReference type="Proteomes" id="UP000236319"/>
    </source>
</evidence>
<evidence type="ECO:0000256" key="1">
    <source>
        <dbReference type="SAM" id="SignalP"/>
    </source>
</evidence>
<dbReference type="OrthoDB" id="417626at2759"/>
<dbReference type="EMBL" id="BDSA01000003">
    <property type="protein sequence ID" value="GBE61441.1"/>
    <property type="molecule type" value="Genomic_DNA"/>
</dbReference>
<evidence type="ECO:0000313" key="2">
    <source>
        <dbReference type="EMBL" id="GBE61441.1"/>
    </source>
</evidence>
<sequence>MWMLCAATQLGLVWCFVVLGCAQELLLRCAHSLASTNSVKCRFYDQHCYAKMFHLSGKLLAPAPAPLSKNVEFPRLVKPRHPAARETRSLLAEFTEMPHSKRGLQSRKTPGDCYVFDDI</sequence>